<proteinExistence type="predicted"/>
<evidence type="ECO:0000313" key="8">
    <source>
        <dbReference type="EMBL" id="PSR75885.1"/>
    </source>
</evidence>
<evidence type="ECO:0000256" key="4">
    <source>
        <dbReference type="ARBA" id="ARBA00023235"/>
    </source>
</evidence>
<evidence type="ECO:0000256" key="1">
    <source>
        <dbReference type="ARBA" id="ARBA00005016"/>
    </source>
</evidence>
<keyword evidence="3" id="KW-0479">Metal-binding</keyword>
<dbReference type="InterPro" id="IPR000056">
    <property type="entry name" value="Ribul_P_3_epim-like"/>
</dbReference>
<protein>
    <recommendedName>
        <fullName evidence="2">Ribulose-phosphate 3-epimerase</fullName>
    </recommendedName>
    <alternativeName>
        <fullName evidence="7">Pentose-5-phosphate 3-epimerase</fullName>
    </alternativeName>
    <alternativeName>
        <fullName evidence="6">RPE</fullName>
    </alternativeName>
</protein>
<gene>
    <name evidence="8" type="ORF">PHLCEN_2v8799</name>
</gene>
<evidence type="ECO:0000256" key="2">
    <source>
        <dbReference type="ARBA" id="ARBA00013920"/>
    </source>
</evidence>
<dbReference type="InterPro" id="IPR013785">
    <property type="entry name" value="Aldolase_TIM"/>
</dbReference>
<dbReference type="GO" id="GO:0016857">
    <property type="term" value="F:racemase and epimerase activity, acting on carbohydrates and derivatives"/>
    <property type="evidence" value="ECO:0007669"/>
    <property type="project" value="InterPro"/>
</dbReference>
<dbReference type="AlphaFoldDB" id="A0A2R6NSI3"/>
<accession>A0A2R6NSI3</accession>
<dbReference type="UniPathway" id="UPA00115">
    <property type="reaction ID" value="UER00411"/>
</dbReference>
<sequence>MAGRGGQKFLDRCVPKVAELRARFPDKDIEVDGGVGPKTIGVCADAGSNVIVAGTAIFNDPNPEQVIAVLKETVNTAQAKIAASRS</sequence>
<organism evidence="8 9">
    <name type="scientific">Hermanssonia centrifuga</name>
    <dbReference type="NCBI Taxonomy" id="98765"/>
    <lineage>
        <taxon>Eukaryota</taxon>
        <taxon>Fungi</taxon>
        <taxon>Dikarya</taxon>
        <taxon>Basidiomycota</taxon>
        <taxon>Agaricomycotina</taxon>
        <taxon>Agaricomycetes</taxon>
        <taxon>Polyporales</taxon>
        <taxon>Meruliaceae</taxon>
        <taxon>Hermanssonia</taxon>
    </lineage>
</organism>
<name>A0A2R6NSI3_9APHY</name>
<dbReference type="Pfam" id="PF00834">
    <property type="entry name" value="Ribul_P_3_epim"/>
    <property type="match status" value="1"/>
</dbReference>
<evidence type="ECO:0000313" key="9">
    <source>
        <dbReference type="Proteomes" id="UP000186601"/>
    </source>
</evidence>
<keyword evidence="9" id="KW-1185">Reference proteome</keyword>
<dbReference type="Proteomes" id="UP000186601">
    <property type="component" value="Unassembled WGS sequence"/>
</dbReference>
<dbReference type="InterPro" id="IPR011060">
    <property type="entry name" value="RibuloseP-bd_barrel"/>
</dbReference>
<dbReference type="GO" id="GO:0006098">
    <property type="term" value="P:pentose-phosphate shunt"/>
    <property type="evidence" value="ECO:0007669"/>
    <property type="project" value="UniProtKB-UniPathway"/>
</dbReference>
<evidence type="ECO:0000256" key="6">
    <source>
        <dbReference type="ARBA" id="ARBA00029933"/>
    </source>
</evidence>
<dbReference type="STRING" id="98765.A0A2R6NSI3"/>
<evidence type="ECO:0000256" key="7">
    <source>
        <dbReference type="ARBA" id="ARBA00030599"/>
    </source>
</evidence>
<comment type="pathway">
    <text evidence="1">Carbohydrate degradation; pentose phosphate pathway; D-xylulose 5-phosphate from D-ribulose 5-phosphate (non-oxidative stage): step 1/1.</text>
</comment>
<evidence type="ECO:0000256" key="5">
    <source>
        <dbReference type="ARBA" id="ARBA00023285"/>
    </source>
</evidence>
<dbReference type="GO" id="GO:0005975">
    <property type="term" value="P:carbohydrate metabolic process"/>
    <property type="evidence" value="ECO:0007669"/>
    <property type="project" value="InterPro"/>
</dbReference>
<dbReference type="EMBL" id="MLYV02000872">
    <property type="protein sequence ID" value="PSR75885.1"/>
    <property type="molecule type" value="Genomic_DNA"/>
</dbReference>
<evidence type="ECO:0000256" key="3">
    <source>
        <dbReference type="ARBA" id="ARBA00022723"/>
    </source>
</evidence>
<dbReference type="OrthoDB" id="1927044at2759"/>
<reference evidence="8 9" key="1">
    <citation type="submission" date="2018-02" db="EMBL/GenBank/DDBJ databases">
        <title>Genome sequence of the basidiomycete white-rot fungus Phlebia centrifuga.</title>
        <authorList>
            <person name="Granchi Z."/>
            <person name="Peng M."/>
            <person name="de Vries R.P."/>
            <person name="Hilden K."/>
            <person name="Makela M.R."/>
            <person name="Grigoriev I."/>
            <person name="Riley R."/>
        </authorList>
    </citation>
    <scope>NUCLEOTIDE SEQUENCE [LARGE SCALE GENOMIC DNA]</scope>
    <source>
        <strain evidence="8 9">FBCC195</strain>
    </source>
</reference>
<dbReference type="PANTHER" id="PTHR11749">
    <property type="entry name" value="RIBULOSE-5-PHOSPHATE-3-EPIMERASE"/>
    <property type="match status" value="1"/>
</dbReference>
<dbReference type="Gene3D" id="3.20.20.70">
    <property type="entry name" value="Aldolase class I"/>
    <property type="match status" value="1"/>
</dbReference>
<dbReference type="SUPFAM" id="SSF51366">
    <property type="entry name" value="Ribulose-phoshate binding barrel"/>
    <property type="match status" value="1"/>
</dbReference>
<comment type="caution">
    <text evidence="8">The sequence shown here is derived from an EMBL/GenBank/DDBJ whole genome shotgun (WGS) entry which is preliminary data.</text>
</comment>
<keyword evidence="4" id="KW-0413">Isomerase</keyword>
<keyword evidence="5" id="KW-0170">Cobalt</keyword>
<dbReference type="GO" id="GO:0046872">
    <property type="term" value="F:metal ion binding"/>
    <property type="evidence" value="ECO:0007669"/>
    <property type="project" value="UniProtKB-KW"/>
</dbReference>